<name>A0A0C3BZA4_PILCF</name>
<sequence>MAMADNALRVLLRIVDGENAIFKVTVPISHDIADLKGHILQNGINAAYQLRSKGNFLGLYMVPIAESEPSIDALFISSAYTTLLFQMTVSDRHPVSFQGVDKIVNNLPAKARKDICIVFVIPARGSSGEAFRGIQSIQPIDTPQLADNSKVKEFTGFPHSKDDMDREPYYILRCSYTALARFPTQDVDAIHLYIL</sequence>
<reference evidence="1 2" key="1">
    <citation type="submission" date="2014-04" db="EMBL/GenBank/DDBJ databases">
        <authorList>
            <consortium name="DOE Joint Genome Institute"/>
            <person name="Kuo A."/>
            <person name="Tarkka M."/>
            <person name="Buscot F."/>
            <person name="Kohler A."/>
            <person name="Nagy L.G."/>
            <person name="Floudas D."/>
            <person name="Copeland A."/>
            <person name="Barry K.W."/>
            <person name="Cichocki N."/>
            <person name="Veneault-Fourrey C."/>
            <person name="LaButti K."/>
            <person name="Lindquist E.A."/>
            <person name="Lipzen A."/>
            <person name="Lundell T."/>
            <person name="Morin E."/>
            <person name="Murat C."/>
            <person name="Sun H."/>
            <person name="Tunlid A."/>
            <person name="Henrissat B."/>
            <person name="Grigoriev I.V."/>
            <person name="Hibbett D.S."/>
            <person name="Martin F."/>
            <person name="Nordberg H.P."/>
            <person name="Cantor M.N."/>
            <person name="Hua S.X."/>
        </authorList>
    </citation>
    <scope>NUCLEOTIDE SEQUENCE [LARGE SCALE GENOMIC DNA]</scope>
    <source>
        <strain evidence="1 2">F 1598</strain>
    </source>
</reference>
<reference evidence="2" key="2">
    <citation type="submission" date="2015-01" db="EMBL/GenBank/DDBJ databases">
        <title>Evolutionary Origins and Diversification of the Mycorrhizal Mutualists.</title>
        <authorList>
            <consortium name="DOE Joint Genome Institute"/>
            <consortium name="Mycorrhizal Genomics Consortium"/>
            <person name="Kohler A."/>
            <person name="Kuo A."/>
            <person name="Nagy L.G."/>
            <person name="Floudas D."/>
            <person name="Copeland A."/>
            <person name="Barry K.W."/>
            <person name="Cichocki N."/>
            <person name="Veneault-Fourrey C."/>
            <person name="LaButti K."/>
            <person name="Lindquist E.A."/>
            <person name="Lipzen A."/>
            <person name="Lundell T."/>
            <person name="Morin E."/>
            <person name="Murat C."/>
            <person name="Riley R."/>
            <person name="Ohm R."/>
            <person name="Sun H."/>
            <person name="Tunlid A."/>
            <person name="Henrissat B."/>
            <person name="Grigoriev I.V."/>
            <person name="Hibbett D.S."/>
            <person name="Martin F."/>
        </authorList>
    </citation>
    <scope>NUCLEOTIDE SEQUENCE [LARGE SCALE GENOMIC DNA]</scope>
    <source>
        <strain evidence="2">F 1598</strain>
    </source>
</reference>
<dbReference type="InParanoid" id="A0A0C3BZA4"/>
<dbReference type="HOGENOM" id="CLU_1396835_0_0_1"/>
<keyword evidence="2" id="KW-1185">Reference proteome</keyword>
<organism evidence="1 2">
    <name type="scientific">Piloderma croceum (strain F 1598)</name>
    <dbReference type="NCBI Taxonomy" id="765440"/>
    <lineage>
        <taxon>Eukaryota</taxon>
        <taxon>Fungi</taxon>
        <taxon>Dikarya</taxon>
        <taxon>Basidiomycota</taxon>
        <taxon>Agaricomycotina</taxon>
        <taxon>Agaricomycetes</taxon>
        <taxon>Agaricomycetidae</taxon>
        <taxon>Atheliales</taxon>
        <taxon>Atheliaceae</taxon>
        <taxon>Piloderma</taxon>
    </lineage>
</organism>
<dbReference type="AlphaFoldDB" id="A0A0C3BZA4"/>
<protein>
    <submittedName>
        <fullName evidence="1">Uncharacterized protein</fullName>
    </submittedName>
</protein>
<dbReference type="OrthoDB" id="2340858at2759"/>
<dbReference type="Proteomes" id="UP000054166">
    <property type="component" value="Unassembled WGS sequence"/>
</dbReference>
<evidence type="ECO:0000313" key="1">
    <source>
        <dbReference type="EMBL" id="KIM82692.1"/>
    </source>
</evidence>
<gene>
    <name evidence="1" type="ORF">PILCRDRAFT_88384</name>
</gene>
<proteinExistence type="predicted"/>
<evidence type="ECO:0000313" key="2">
    <source>
        <dbReference type="Proteomes" id="UP000054166"/>
    </source>
</evidence>
<accession>A0A0C3BZA4</accession>
<dbReference type="EMBL" id="KN832993">
    <property type="protein sequence ID" value="KIM82692.1"/>
    <property type="molecule type" value="Genomic_DNA"/>
</dbReference>